<dbReference type="STRING" id="390270.SAMN04488005_1928"/>
<accession>A0A1I6GN59</accession>
<dbReference type="EMBL" id="FOYP01000001">
    <property type="protein sequence ID" value="SFR43598.1"/>
    <property type="molecule type" value="Genomic_DNA"/>
</dbReference>
<proteinExistence type="predicted"/>
<dbReference type="AlphaFoldDB" id="A0A1I6GN59"/>
<name>A0A1I6GN59_9RHOB</name>
<dbReference type="SUPFAM" id="SSF52540">
    <property type="entry name" value="P-loop containing nucleoside triphosphate hydrolases"/>
    <property type="match status" value="1"/>
</dbReference>
<keyword evidence="1" id="KW-0808">Transferase</keyword>
<dbReference type="InterPro" id="IPR011990">
    <property type="entry name" value="TPR-like_helical_dom_sf"/>
</dbReference>
<gene>
    <name evidence="2" type="ORF">SAMN04488005_1928</name>
</gene>
<protein>
    <submittedName>
        <fullName evidence="2">Tetratricopeptide repeat-containing protein</fullName>
    </submittedName>
</protein>
<dbReference type="Pfam" id="PF13469">
    <property type="entry name" value="Sulfotransfer_3"/>
    <property type="match status" value="1"/>
</dbReference>
<dbReference type="InterPro" id="IPR019734">
    <property type="entry name" value="TPR_rpt"/>
</dbReference>
<evidence type="ECO:0000313" key="2">
    <source>
        <dbReference type="EMBL" id="SFR43598.1"/>
    </source>
</evidence>
<organism evidence="2 3">
    <name type="scientific">Yoonia tamlensis</name>
    <dbReference type="NCBI Taxonomy" id="390270"/>
    <lineage>
        <taxon>Bacteria</taxon>
        <taxon>Pseudomonadati</taxon>
        <taxon>Pseudomonadota</taxon>
        <taxon>Alphaproteobacteria</taxon>
        <taxon>Rhodobacterales</taxon>
        <taxon>Paracoccaceae</taxon>
        <taxon>Yoonia</taxon>
    </lineage>
</organism>
<sequence length="525" mass="58883">MAKAPKDPFIRQAKAAEAAGQLAAAEQLLKKAIARAPKDPNAYAVIIHLYMRRMDKTEKAHALLPKLLKLAPRAALTHELAAECYCRLHMLPKAKAHADKSLQLGPKSPDGLYVAATVYSTMEDFAAATVCMETCLAIRPKHLPSRLLYAKSLRSTGALKTAENICRDIFREFPDSLANYLIWNQTCKITADDPIYLRIRDKTLPLMIEKKLPGQIELLRVLGKAENDIGNFETSFRHFTDAKALEAKRHNRAVNRVFVNTVLSGVSKADYFGAQGDDSDSPVLIVGMPRSGSTLLEQILSSHPQIGGIGESRNLREISTNAGVKPQNGPAIVSAIRNMSPEQTQALAAKYLEASTTAQPNRLRIVDKNLHNFEVLGLFAKMFPKARIINALRDPMDNCVSCYLAPLNSFHSYTQDLTSLGQYYCEYRSLMAHWKNVVPNPIMEVHYEDIVADTEGKAREVIDFLGLDWDPACLDYQQNENRARTISTWQVRQPIYKSSVKRWARYEKHLDPLKAELKQFYPDGF</sequence>
<dbReference type="Gene3D" id="1.25.40.10">
    <property type="entry name" value="Tetratricopeptide repeat domain"/>
    <property type="match status" value="1"/>
</dbReference>
<dbReference type="PANTHER" id="PTHR12788">
    <property type="entry name" value="PROTEIN-TYROSINE SULFOTRANSFERASE 2"/>
    <property type="match status" value="1"/>
</dbReference>
<dbReference type="SMART" id="SM00028">
    <property type="entry name" value="TPR"/>
    <property type="match status" value="4"/>
</dbReference>
<dbReference type="SUPFAM" id="SSF48452">
    <property type="entry name" value="TPR-like"/>
    <property type="match status" value="1"/>
</dbReference>
<keyword evidence="3" id="KW-1185">Reference proteome</keyword>
<reference evidence="3" key="1">
    <citation type="submission" date="2016-10" db="EMBL/GenBank/DDBJ databases">
        <authorList>
            <person name="Varghese N."/>
            <person name="Submissions S."/>
        </authorList>
    </citation>
    <scope>NUCLEOTIDE SEQUENCE [LARGE SCALE GENOMIC DNA]</scope>
    <source>
        <strain evidence="3">DSM 26879</strain>
    </source>
</reference>
<dbReference type="Gene3D" id="3.40.50.300">
    <property type="entry name" value="P-loop containing nucleotide triphosphate hydrolases"/>
    <property type="match status" value="1"/>
</dbReference>
<evidence type="ECO:0000313" key="3">
    <source>
        <dbReference type="Proteomes" id="UP000199478"/>
    </source>
</evidence>
<dbReference type="InterPro" id="IPR027417">
    <property type="entry name" value="P-loop_NTPase"/>
</dbReference>
<dbReference type="GO" id="GO:0008476">
    <property type="term" value="F:protein-tyrosine sulfotransferase activity"/>
    <property type="evidence" value="ECO:0007669"/>
    <property type="project" value="InterPro"/>
</dbReference>
<evidence type="ECO:0000256" key="1">
    <source>
        <dbReference type="ARBA" id="ARBA00022679"/>
    </source>
</evidence>
<dbReference type="Proteomes" id="UP000199478">
    <property type="component" value="Unassembled WGS sequence"/>
</dbReference>
<dbReference type="RefSeq" id="WP_165615022.1">
    <property type="nucleotide sequence ID" value="NZ_FOYP01000001.1"/>
</dbReference>
<dbReference type="PANTHER" id="PTHR12788:SF10">
    <property type="entry name" value="PROTEIN-TYROSINE SULFOTRANSFERASE"/>
    <property type="match status" value="1"/>
</dbReference>
<dbReference type="InterPro" id="IPR026634">
    <property type="entry name" value="TPST-like"/>
</dbReference>